<sequence>MISTPVRSDARKWPDEQLAELFSEGFPKFITADRLVKEYIGRVREFFAGLDLMLLDADGVPVAAGWGVPLRWDGPADALPSGYTDALVRAVEGHEQGVEPDTLVICGAIVTPSLKGQGLAGRMLTALREAGQDAGLARVVAPVRPTTKARYPLTPIESFLRWRREDGTALDPWIRTHERLGARILAPAPVSQTMTGTVAEWEGWTDLALPESGDYVIPDGLNVLRVDRDADVGVYQEPNVWMRHR</sequence>
<comment type="caution">
    <text evidence="2">The sequence shown here is derived from an EMBL/GenBank/DDBJ whole genome shotgun (WGS) entry which is preliminary data.</text>
</comment>
<dbReference type="Pfam" id="PF00583">
    <property type="entry name" value="Acetyltransf_1"/>
    <property type="match status" value="1"/>
</dbReference>
<evidence type="ECO:0000259" key="1">
    <source>
        <dbReference type="Pfam" id="PF00583"/>
    </source>
</evidence>
<dbReference type="InterPro" id="IPR016181">
    <property type="entry name" value="Acyl_CoA_acyltransferase"/>
</dbReference>
<protein>
    <recommendedName>
        <fullName evidence="1">N-acetyltransferase domain-containing protein</fullName>
    </recommendedName>
</protein>
<dbReference type="SUPFAM" id="SSF55729">
    <property type="entry name" value="Acyl-CoA N-acyltransferases (Nat)"/>
    <property type="match status" value="1"/>
</dbReference>
<dbReference type="GO" id="GO:0016747">
    <property type="term" value="F:acyltransferase activity, transferring groups other than amino-acyl groups"/>
    <property type="evidence" value="ECO:0007669"/>
    <property type="project" value="InterPro"/>
</dbReference>
<dbReference type="AlphaFoldDB" id="A0A101RY87"/>
<name>A0A101RY87_9ACTN</name>
<dbReference type="EMBL" id="LMWU01000030">
    <property type="protein sequence ID" value="KUN63905.1"/>
    <property type="molecule type" value="Genomic_DNA"/>
</dbReference>
<reference evidence="2 3" key="1">
    <citation type="submission" date="2015-10" db="EMBL/GenBank/DDBJ databases">
        <title>Draft genome sequence of Streptomyces canus DSM 40017, type strain for the species Streptomyces canus.</title>
        <authorList>
            <person name="Ruckert C."/>
            <person name="Winkler A."/>
            <person name="Kalinowski J."/>
            <person name="Kampfer P."/>
            <person name="Glaeser S."/>
        </authorList>
    </citation>
    <scope>NUCLEOTIDE SEQUENCE [LARGE SCALE GENOMIC DNA]</scope>
    <source>
        <strain evidence="2 3">DSM 40017</strain>
    </source>
</reference>
<dbReference type="RefSeq" id="WP_059208584.1">
    <property type="nucleotide sequence ID" value="NZ_KQ948665.1"/>
</dbReference>
<evidence type="ECO:0000313" key="2">
    <source>
        <dbReference type="EMBL" id="KUN63905.1"/>
    </source>
</evidence>
<dbReference type="Proteomes" id="UP000053669">
    <property type="component" value="Unassembled WGS sequence"/>
</dbReference>
<dbReference type="STRING" id="58343.AQJ46_30335"/>
<organism evidence="2 3">
    <name type="scientific">Streptomyces canus</name>
    <dbReference type="NCBI Taxonomy" id="58343"/>
    <lineage>
        <taxon>Bacteria</taxon>
        <taxon>Bacillati</taxon>
        <taxon>Actinomycetota</taxon>
        <taxon>Actinomycetes</taxon>
        <taxon>Kitasatosporales</taxon>
        <taxon>Streptomycetaceae</taxon>
        <taxon>Streptomyces</taxon>
        <taxon>Streptomyces aurantiacus group</taxon>
    </lineage>
</organism>
<dbReference type="Gene3D" id="3.40.630.30">
    <property type="match status" value="1"/>
</dbReference>
<dbReference type="InterPro" id="IPR000182">
    <property type="entry name" value="GNAT_dom"/>
</dbReference>
<proteinExistence type="predicted"/>
<feature type="domain" description="N-acetyltransferase" evidence="1">
    <location>
        <begin position="85"/>
        <end position="146"/>
    </location>
</feature>
<gene>
    <name evidence="2" type="ORF">AQJ46_30335</name>
</gene>
<accession>A0A101RY87</accession>
<evidence type="ECO:0000313" key="3">
    <source>
        <dbReference type="Proteomes" id="UP000053669"/>
    </source>
</evidence>